<dbReference type="PROSITE" id="PS50879">
    <property type="entry name" value="RNASE_H_1"/>
    <property type="match status" value="1"/>
</dbReference>
<proteinExistence type="predicted"/>
<feature type="domain" description="RNase H type-1" evidence="1">
    <location>
        <begin position="1"/>
        <end position="119"/>
    </location>
</feature>
<evidence type="ECO:0000313" key="3">
    <source>
        <dbReference type="Proteomes" id="UP000236291"/>
    </source>
</evidence>
<name>A0A2K3M8N0_TRIPR</name>
<dbReference type="PANTHER" id="PTHR47723">
    <property type="entry name" value="OS05G0353850 PROTEIN"/>
    <property type="match status" value="1"/>
</dbReference>
<dbReference type="AlphaFoldDB" id="A0A2K3M8N0"/>
<dbReference type="InterPro" id="IPR044730">
    <property type="entry name" value="RNase_H-like_dom_plant"/>
</dbReference>
<comment type="caution">
    <text evidence="2">The sequence shown here is derived from an EMBL/GenBank/DDBJ whole genome shotgun (WGS) entry which is preliminary data.</text>
</comment>
<gene>
    <name evidence="2" type="ORF">L195_g043237</name>
</gene>
<dbReference type="InterPro" id="IPR012337">
    <property type="entry name" value="RNaseH-like_sf"/>
</dbReference>
<dbReference type="InterPro" id="IPR053151">
    <property type="entry name" value="RNase_H-like"/>
</dbReference>
<dbReference type="InterPro" id="IPR036397">
    <property type="entry name" value="RNaseH_sf"/>
</dbReference>
<sequence length="124" mass="13640">MLGSTQTAGFGGLLRNNFGTFLKGFYGVASQSSVLYAEIMTIIHGLELSWANGFRNIACYSDSLQAVSLIRDGVSAFHQYANEIQKIRQLLSRDWNVVINHTFREGNACADFLAKMGASMNLPL</sequence>
<reference evidence="2 3" key="2">
    <citation type="journal article" date="2017" name="Front. Plant Sci.">
        <title>Gene Classification and Mining of Molecular Markers Useful in Red Clover (Trifolium pratense) Breeding.</title>
        <authorList>
            <person name="Istvanek J."/>
            <person name="Dluhosova J."/>
            <person name="Dluhos P."/>
            <person name="Patkova L."/>
            <person name="Nedelnik J."/>
            <person name="Repkova J."/>
        </authorList>
    </citation>
    <scope>NUCLEOTIDE SEQUENCE [LARGE SCALE GENOMIC DNA]</scope>
    <source>
        <strain evidence="3">cv. Tatra</strain>
        <tissue evidence="2">Young leaves</tissue>
    </source>
</reference>
<accession>A0A2K3M8N0</accession>
<dbReference type="SUPFAM" id="SSF53098">
    <property type="entry name" value="Ribonuclease H-like"/>
    <property type="match status" value="1"/>
</dbReference>
<dbReference type="EMBL" id="ASHM01053106">
    <property type="protein sequence ID" value="PNX87151.1"/>
    <property type="molecule type" value="Genomic_DNA"/>
</dbReference>
<dbReference type="GO" id="GO:0004523">
    <property type="term" value="F:RNA-DNA hybrid ribonuclease activity"/>
    <property type="evidence" value="ECO:0007669"/>
    <property type="project" value="InterPro"/>
</dbReference>
<dbReference type="GO" id="GO:0003676">
    <property type="term" value="F:nucleic acid binding"/>
    <property type="evidence" value="ECO:0007669"/>
    <property type="project" value="InterPro"/>
</dbReference>
<dbReference type="PANTHER" id="PTHR47723:SF19">
    <property type="entry name" value="POLYNUCLEOTIDYL TRANSFERASE, RIBONUCLEASE H-LIKE SUPERFAMILY PROTEIN"/>
    <property type="match status" value="1"/>
</dbReference>
<evidence type="ECO:0000259" key="1">
    <source>
        <dbReference type="PROSITE" id="PS50879"/>
    </source>
</evidence>
<reference evidence="2 3" key="1">
    <citation type="journal article" date="2014" name="Am. J. Bot.">
        <title>Genome assembly and annotation for red clover (Trifolium pratense; Fabaceae).</title>
        <authorList>
            <person name="Istvanek J."/>
            <person name="Jaros M."/>
            <person name="Krenek A."/>
            <person name="Repkova J."/>
        </authorList>
    </citation>
    <scope>NUCLEOTIDE SEQUENCE [LARGE SCALE GENOMIC DNA]</scope>
    <source>
        <strain evidence="3">cv. Tatra</strain>
        <tissue evidence="2">Young leaves</tissue>
    </source>
</reference>
<organism evidence="2 3">
    <name type="scientific">Trifolium pratense</name>
    <name type="common">Red clover</name>
    <dbReference type="NCBI Taxonomy" id="57577"/>
    <lineage>
        <taxon>Eukaryota</taxon>
        <taxon>Viridiplantae</taxon>
        <taxon>Streptophyta</taxon>
        <taxon>Embryophyta</taxon>
        <taxon>Tracheophyta</taxon>
        <taxon>Spermatophyta</taxon>
        <taxon>Magnoliopsida</taxon>
        <taxon>eudicotyledons</taxon>
        <taxon>Gunneridae</taxon>
        <taxon>Pentapetalae</taxon>
        <taxon>rosids</taxon>
        <taxon>fabids</taxon>
        <taxon>Fabales</taxon>
        <taxon>Fabaceae</taxon>
        <taxon>Papilionoideae</taxon>
        <taxon>50 kb inversion clade</taxon>
        <taxon>NPAAA clade</taxon>
        <taxon>Hologalegina</taxon>
        <taxon>IRL clade</taxon>
        <taxon>Trifolieae</taxon>
        <taxon>Trifolium</taxon>
    </lineage>
</organism>
<dbReference type="Gene3D" id="3.30.420.10">
    <property type="entry name" value="Ribonuclease H-like superfamily/Ribonuclease H"/>
    <property type="match status" value="1"/>
</dbReference>
<dbReference type="Proteomes" id="UP000236291">
    <property type="component" value="Unassembled WGS sequence"/>
</dbReference>
<feature type="non-terminal residue" evidence="2">
    <location>
        <position position="124"/>
    </location>
</feature>
<protein>
    <submittedName>
        <fullName evidence="2">Ribonuclease H</fullName>
    </submittedName>
</protein>
<evidence type="ECO:0000313" key="2">
    <source>
        <dbReference type="EMBL" id="PNX87151.1"/>
    </source>
</evidence>
<dbReference type="Pfam" id="PF13456">
    <property type="entry name" value="RVT_3"/>
    <property type="match status" value="1"/>
</dbReference>
<dbReference type="CDD" id="cd06222">
    <property type="entry name" value="RNase_H_like"/>
    <property type="match status" value="1"/>
</dbReference>
<dbReference type="InterPro" id="IPR002156">
    <property type="entry name" value="RNaseH_domain"/>
</dbReference>